<sequence>MKKYIYILISFICIFGCSAQKKYQTINENDYNLISTYSLDGINKTHFLKNETELKNFYKSLDESFIKSAPRIVVDFDEKQVVLVYKNHIDSYNLDFISGNDKIYQLHLSLLEGIELENDPSNFLMIVVPKTIEKLTIK</sequence>
<dbReference type="EMBL" id="FRBH01000004">
    <property type="protein sequence ID" value="SHK91646.1"/>
    <property type="molecule type" value="Genomic_DNA"/>
</dbReference>
<dbReference type="EMBL" id="BMFL01000015">
    <property type="protein sequence ID" value="GGF05180.1"/>
    <property type="molecule type" value="Genomic_DNA"/>
</dbReference>
<dbReference type="Proteomes" id="UP000650994">
    <property type="component" value="Unassembled WGS sequence"/>
</dbReference>
<gene>
    <name evidence="1" type="ORF">GCM10010984_23060</name>
    <name evidence="2" type="ORF">SAMN05443634_104266</name>
</gene>
<reference evidence="3" key="2">
    <citation type="submission" date="2016-11" db="EMBL/GenBank/DDBJ databases">
        <authorList>
            <person name="Varghese N."/>
            <person name="Submissions S."/>
        </authorList>
    </citation>
    <scope>NUCLEOTIDE SEQUENCE [LARGE SCALE GENOMIC DNA]</scope>
    <source>
        <strain evidence="3">DSM 27989</strain>
    </source>
</reference>
<reference evidence="1" key="5">
    <citation type="submission" date="2024-05" db="EMBL/GenBank/DDBJ databases">
        <authorList>
            <person name="Sun Q."/>
            <person name="Zhou Y."/>
        </authorList>
    </citation>
    <scope>NUCLEOTIDE SEQUENCE</scope>
    <source>
        <strain evidence="1">CGMCC 1.12707</strain>
    </source>
</reference>
<organism evidence="2 3">
    <name type="scientific">Chishuiella changwenlii</name>
    <dbReference type="NCBI Taxonomy" id="1434701"/>
    <lineage>
        <taxon>Bacteria</taxon>
        <taxon>Pseudomonadati</taxon>
        <taxon>Bacteroidota</taxon>
        <taxon>Flavobacteriia</taxon>
        <taxon>Flavobacteriales</taxon>
        <taxon>Weeksellaceae</taxon>
        <taxon>Chishuiella</taxon>
    </lineage>
</organism>
<evidence type="ECO:0000313" key="3">
    <source>
        <dbReference type="Proteomes" id="UP000184120"/>
    </source>
</evidence>
<dbReference type="OrthoDB" id="9814548at2"/>
<proteinExistence type="predicted"/>
<reference evidence="4" key="4">
    <citation type="journal article" date="2019" name="Int. J. Syst. Evol. Microbiol.">
        <title>The Global Catalogue of Microorganisms (GCM) 10K type strain sequencing project: providing services to taxonomists for standard genome sequencing and annotation.</title>
        <authorList>
            <consortium name="The Broad Institute Genomics Platform"/>
            <consortium name="The Broad Institute Genome Sequencing Center for Infectious Disease"/>
            <person name="Wu L."/>
            <person name="Ma J."/>
        </authorList>
    </citation>
    <scope>NUCLEOTIDE SEQUENCE [LARGE SCALE GENOMIC DNA]</scope>
    <source>
        <strain evidence="4">CGMCC 1.12707</strain>
    </source>
</reference>
<name>A0A1M6WDJ1_9FLAO</name>
<reference evidence="1" key="1">
    <citation type="journal article" date="2014" name="Int. J. Syst. Evol. Microbiol.">
        <title>Complete genome of a new Firmicutes species belonging to the dominant human colonic microbiota ('Ruminococcus bicirculans') reveals two chromosomes and a selective capacity to utilize plant glucans.</title>
        <authorList>
            <consortium name="NISC Comparative Sequencing Program"/>
            <person name="Wegmann U."/>
            <person name="Louis P."/>
            <person name="Goesmann A."/>
            <person name="Henrissat B."/>
            <person name="Duncan S.H."/>
            <person name="Flint H.J."/>
        </authorList>
    </citation>
    <scope>NUCLEOTIDE SEQUENCE</scope>
    <source>
        <strain evidence="1">CGMCC 1.12707</strain>
    </source>
</reference>
<evidence type="ECO:0000313" key="4">
    <source>
        <dbReference type="Proteomes" id="UP000650994"/>
    </source>
</evidence>
<keyword evidence="4" id="KW-1185">Reference proteome</keyword>
<dbReference type="Proteomes" id="UP000184120">
    <property type="component" value="Unassembled WGS sequence"/>
</dbReference>
<evidence type="ECO:0000313" key="1">
    <source>
        <dbReference type="EMBL" id="GGF05180.1"/>
    </source>
</evidence>
<accession>A0A1M6WDJ1</accession>
<protein>
    <submittedName>
        <fullName evidence="2">Uncharacterized protein</fullName>
    </submittedName>
</protein>
<reference evidence="2" key="3">
    <citation type="submission" date="2016-11" db="EMBL/GenBank/DDBJ databases">
        <authorList>
            <person name="Jaros S."/>
            <person name="Januszkiewicz K."/>
            <person name="Wedrychowicz H."/>
        </authorList>
    </citation>
    <scope>NUCLEOTIDE SEQUENCE [LARGE SCALE GENOMIC DNA]</scope>
    <source>
        <strain evidence="2">DSM 27989</strain>
    </source>
</reference>
<evidence type="ECO:0000313" key="2">
    <source>
        <dbReference type="EMBL" id="SHK91646.1"/>
    </source>
</evidence>
<dbReference type="STRING" id="1434701.SAMN05443634_104266"/>
<dbReference type="RefSeq" id="WP_072930780.1">
    <property type="nucleotide sequence ID" value="NZ_BMFL01000015.1"/>
</dbReference>
<dbReference type="AlphaFoldDB" id="A0A1M6WDJ1"/>